<keyword evidence="5" id="KW-1185">Reference proteome</keyword>
<dbReference type="EMBL" id="CP015581">
    <property type="protein sequence ID" value="ARU99736.1"/>
    <property type="molecule type" value="Genomic_DNA"/>
</dbReference>
<dbReference type="Proteomes" id="UP000195729">
    <property type="component" value="Chromosome"/>
</dbReference>
<dbReference type="RefSeq" id="WP_087490047.1">
    <property type="nucleotide sequence ID" value="NZ_CP015579.1"/>
</dbReference>
<keyword evidence="1" id="KW-0560">Oxidoreductase</keyword>
<evidence type="ECO:0000256" key="1">
    <source>
        <dbReference type="ARBA" id="ARBA00023002"/>
    </source>
</evidence>
<name>A0A1Y0LD23_TATCI</name>
<evidence type="ECO:0000313" key="5">
    <source>
        <dbReference type="Proteomes" id="UP000195729"/>
    </source>
</evidence>
<dbReference type="EMBL" id="CP015579">
    <property type="protein sequence ID" value="ARU95695.1"/>
    <property type="molecule type" value="Genomic_DNA"/>
</dbReference>
<dbReference type="GO" id="GO:0016491">
    <property type="term" value="F:oxidoreductase activity"/>
    <property type="evidence" value="ECO:0007669"/>
    <property type="project" value="UniProtKB-KW"/>
</dbReference>
<dbReference type="PANTHER" id="PTHR13847">
    <property type="entry name" value="SARCOSINE DEHYDROGENASE-RELATED"/>
    <property type="match status" value="1"/>
</dbReference>
<dbReference type="Gene3D" id="3.30.9.10">
    <property type="entry name" value="D-Amino Acid Oxidase, subunit A, domain 2"/>
    <property type="match status" value="1"/>
</dbReference>
<organism evidence="3 6">
    <name type="scientific">Tatumella citrea</name>
    <name type="common">Pantoea citrea</name>
    <dbReference type="NCBI Taxonomy" id="53336"/>
    <lineage>
        <taxon>Bacteria</taxon>
        <taxon>Pseudomonadati</taxon>
        <taxon>Pseudomonadota</taxon>
        <taxon>Gammaproteobacteria</taxon>
        <taxon>Enterobacterales</taxon>
        <taxon>Erwiniaceae</taxon>
        <taxon>Tatumella</taxon>
    </lineage>
</organism>
<dbReference type="OrthoDB" id="9815989at2"/>
<sequence>MTVNTTATRYDVCIIGGGVMGCTTALFLARAGMKVVLLERNALCRGASGVNAGTLTLHMTRAALVPYALKAWEMWMHPETWLGNGVLATAAPGLSLAFTAAEQDLLEQRAAARREYGADIRLVSGREAREIEPCIPDSCLSAAYCETDGYASAYLTGKAFHAALSQAGVTIIENAEVDQITPPGKCYQVSARGGQIQVSATRLVMAGGVWLEPMLALLGITIPVKTLVNQLIVTERMPPVMRTVLSIANGLLSMKQFANGTVLIGGGWQGRGNRDSGRPETIPENLTGNLRLGQYVCPALANARVARIWLGFESETADAMPMIGPLSEYPDLYVIGCVHSGYTSGPWMGKLLADAILGNPPEMPLFNPSRLIIPAGVQSENFAEKQNEQQ</sequence>
<dbReference type="Gene3D" id="3.50.50.60">
    <property type="entry name" value="FAD/NAD(P)-binding domain"/>
    <property type="match status" value="1"/>
</dbReference>
<protein>
    <submittedName>
        <fullName evidence="3">FAD-dependent oxidoreductase</fullName>
    </submittedName>
</protein>
<evidence type="ECO:0000313" key="3">
    <source>
        <dbReference type="EMBL" id="ARU95695.1"/>
    </source>
</evidence>
<evidence type="ECO:0000313" key="6">
    <source>
        <dbReference type="Proteomes" id="UP000195814"/>
    </source>
</evidence>
<dbReference type="InterPro" id="IPR006076">
    <property type="entry name" value="FAD-dep_OxRdtase"/>
</dbReference>
<dbReference type="AlphaFoldDB" id="A0A1Y0LD23"/>
<evidence type="ECO:0000259" key="2">
    <source>
        <dbReference type="Pfam" id="PF01266"/>
    </source>
</evidence>
<feature type="domain" description="FAD dependent oxidoreductase" evidence="2">
    <location>
        <begin position="11"/>
        <end position="354"/>
    </location>
</feature>
<proteinExistence type="predicted"/>
<dbReference type="Pfam" id="PF01266">
    <property type="entry name" value="DAO"/>
    <property type="match status" value="1"/>
</dbReference>
<accession>A0A1Y0LD23</accession>
<dbReference type="Proteomes" id="UP000195814">
    <property type="component" value="Chromosome"/>
</dbReference>
<dbReference type="InterPro" id="IPR036188">
    <property type="entry name" value="FAD/NAD-bd_sf"/>
</dbReference>
<gene>
    <name evidence="3" type="ORF">A7K98_19430</name>
    <name evidence="4" type="ORF">A7K99_19415</name>
</gene>
<reference evidence="5 6" key="1">
    <citation type="submission" date="2016-05" db="EMBL/GenBank/DDBJ databases">
        <title>Complete genome sequence of two 2,5-diketo-D-glunonic acid producing strain Tatumella citrea.</title>
        <authorList>
            <person name="Duan C."/>
            <person name="Yang J."/>
            <person name="Yang S."/>
        </authorList>
    </citation>
    <scope>NUCLEOTIDE SEQUENCE [LARGE SCALE GENOMIC DNA]</scope>
    <source>
        <strain evidence="4 5">ATCC 39140</strain>
        <strain evidence="3 6">DSM 13699</strain>
    </source>
</reference>
<evidence type="ECO:0000313" key="4">
    <source>
        <dbReference type="EMBL" id="ARU99736.1"/>
    </source>
</evidence>
<dbReference type="SUPFAM" id="SSF51905">
    <property type="entry name" value="FAD/NAD(P)-binding domain"/>
    <property type="match status" value="1"/>
</dbReference>
<dbReference type="GO" id="GO:0005737">
    <property type="term" value="C:cytoplasm"/>
    <property type="evidence" value="ECO:0007669"/>
    <property type="project" value="TreeGrafter"/>
</dbReference>
<dbReference type="KEGG" id="tci:A7K98_19430"/>
<dbReference type="PANTHER" id="PTHR13847:SF287">
    <property type="entry name" value="FAD-DEPENDENT OXIDOREDUCTASE DOMAIN-CONTAINING PROTEIN 1"/>
    <property type="match status" value="1"/>
</dbReference>